<dbReference type="GeneID" id="14886749"/>
<dbReference type="SUPFAM" id="SSF48350">
    <property type="entry name" value="GTPase activation domain, GAP"/>
    <property type="match status" value="1"/>
</dbReference>
<dbReference type="Gene3D" id="1.10.555.10">
    <property type="entry name" value="Rho GTPase activation protein"/>
    <property type="match status" value="1"/>
</dbReference>
<dbReference type="KEGG" id="eiv:EIN_410780"/>
<dbReference type="InterPro" id="IPR008936">
    <property type="entry name" value="Rho_GTPase_activation_prot"/>
</dbReference>
<dbReference type="VEuPathDB" id="AmoebaDB:EIN_410780"/>
<feature type="compositionally biased region" description="Polar residues" evidence="3">
    <location>
        <begin position="1205"/>
        <end position="1229"/>
    </location>
</feature>
<name>A0A0A1U148_ENTIV</name>
<dbReference type="PROSITE" id="PS50009">
    <property type="entry name" value="RASGEF_CAT"/>
    <property type="match status" value="1"/>
</dbReference>
<evidence type="ECO:0000259" key="4">
    <source>
        <dbReference type="PROSITE" id="PS50009"/>
    </source>
</evidence>
<dbReference type="Pfam" id="PF00617">
    <property type="entry name" value="RasGEF"/>
    <property type="match status" value="1"/>
</dbReference>
<evidence type="ECO:0000259" key="5">
    <source>
        <dbReference type="PROSITE" id="PS50212"/>
    </source>
</evidence>
<dbReference type="SMART" id="SM00147">
    <property type="entry name" value="RasGEF"/>
    <property type="match status" value="1"/>
</dbReference>
<evidence type="ECO:0000256" key="1">
    <source>
        <dbReference type="ARBA" id="ARBA00022658"/>
    </source>
</evidence>
<reference evidence="6 7" key="1">
    <citation type="submission" date="2012-10" db="EMBL/GenBank/DDBJ databases">
        <authorList>
            <person name="Zafar N."/>
            <person name="Inman J."/>
            <person name="Hall N."/>
            <person name="Lorenzi H."/>
            <person name="Caler E."/>
        </authorList>
    </citation>
    <scope>NUCLEOTIDE SEQUENCE [LARGE SCALE GENOMIC DNA]</scope>
    <source>
        <strain evidence="6 7">IP1</strain>
    </source>
</reference>
<dbReference type="PROSITE" id="PS00720">
    <property type="entry name" value="RASGEF"/>
    <property type="match status" value="1"/>
</dbReference>
<evidence type="ECO:0000313" key="7">
    <source>
        <dbReference type="Proteomes" id="UP000014680"/>
    </source>
</evidence>
<dbReference type="GO" id="GO:0005886">
    <property type="term" value="C:plasma membrane"/>
    <property type="evidence" value="ECO:0007669"/>
    <property type="project" value="TreeGrafter"/>
</dbReference>
<dbReference type="Proteomes" id="UP000014680">
    <property type="component" value="Unassembled WGS sequence"/>
</dbReference>
<keyword evidence="1 2" id="KW-0344">Guanine-nucleotide releasing factor</keyword>
<evidence type="ECO:0000256" key="2">
    <source>
        <dbReference type="PROSITE-ProRule" id="PRU00168"/>
    </source>
</evidence>
<dbReference type="InterPro" id="IPR023578">
    <property type="entry name" value="Ras_GEF_dom_sf"/>
</dbReference>
<dbReference type="PANTHER" id="PTHR23113">
    <property type="entry name" value="GUANINE NUCLEOTIDE EXCHANGE FACTOR"/>
    <property type="match status" value="1"/>
</dbReference>
<dbReference type="InterPro" id="IPR019804">
    <property type="entry name" value="Ras_G-nucl-exch_fac_CS"/>
</dbReference>
<dbReference type="InterPro" id="IPR008937">
    <property type="entry name" value="Ras-like_GEF"/>
</dbReference>
<gene>
    <name evidence="6" type="ORF">EIN_410780</name>
</gene>
<dbReference type="InterPro" id="IPR000651">
    <property type="entry name" value="Ras-like_Gua-exchang_fac_N"/>
</dbReference>
<dbReference type="Gene3D" id="1.20.870.10">
    <property type="entry name" value="Son of sevenless (SoS) protein Chain: S domain 1"/>
    <property type="match status" value="1"/>
</dbReference>
<evidence type="ECO:0000256" key="3">
    <source>
        <dbReference type="SAM" id="MobiDB-lite"/>
    </source>
</evidence>
<dbReference type="RefSeq" id="XP_004254506.1">
    <property type="nucleotide sequence ID" value="XM_004254458.1"/>
</dbReference>
<dbReference type="Pfam" id="PF00618">
    <property type="entry name" value="RasGEF_N"/>
    <property type="match status" value="1"/>
</dbReference>
<accession>A0A0A1U148</accession>
<protein>
    <submittedName>
        <fullName evidence="6">Guanine nucleotide exchange factor, putative</fullName>
    </submittedName>
</protein>
<dbReference type="PROSITE" id="PS50212">
    <property type="entry name" value="RASGEF_NTER"/>
    <property type="match status" value="1"/>
</dbReference>
<dbReference type="EMBL" id="KB206788">
    <property type="protein sequence ID" value="ELP87735.1"/>
    <property type="molecule type" value="Genomic_DNA"/>
</dbReference>
<feature type="compositionally biased region" description="Polar residues" evidence="3">
    <location>
        <begin position="1289"/>
        <end position="1304"/>
    </location>
</feature>
<organism evidence="6 7">
    <name type="scientific">Entamoeba invadens IP1</name>
    <dbReference type="NCBI Taxonomy" id="370355"/>
    <lineage>
        <taxon>Eukaryota</taxon>
        <taxon>Amoebozoa</taxon>
        <taxon>Evosea</taxon>
        <taxon>Archamoebae</taxon>
        <taxon>Mastigamoebida</taxon>
        <taxon>Entamoebidae</taxon>
        <taxon>Entamoeba</taxon>
    </lineage>
</organism>
<feature type="region of interest" description="Disordered" evidence="3">
    <location>
        <begin position="1205"/>
        <end position="1350"/>
    </location>
</feature>
<dbReference type="OMA" id="WIENTWQ"/>
<dbReference type="PANTHER" id="PTHR23113:SF368">
    <property type="entry name" value="CELL DIVISION CONTROL PROTEIN 25"/>
    <property type="match status" value="1"/>
</dbReference>
<feature type="domain" description="N-terminal Ras-GEF" evidence="5">
    <location>
        <begin position="126"/>
        <end position="249"/>
    </location>
</feature>
<dbReference type="InterPro" id="IPR001895">
    <property type="entry name" value="RASGEF_cat_dom"/>
</dbReference>
<dbReference type="Gene3D" id="1.10.840.10">
    <property type="entry name" value="Ras guanine-nucleotide exchange factors catalytic domain"/>
    <property type="match status" value="1"/>
</dbReference>
<dbReference type="GO" id="GO:0007265">
    <property type="term" value="P:Ras protein signal transduction"/>
    <property type="evidence" value="ECO:0007669"/>
    <property type="project" value="TreeGrafter"/>
</dbReference>
<keyword evidence="7" id="KW-1185">Reference proteome</keyword>
<evidence type="ECO:0000313" key="6">
    <source>
        <dbReference type="EMBL" id="ELP87735.1"/>
    </source>
</evidence>
<dbReference type="InterPro" id="IPR036964">
    <property type="entry name" value="RASGEF_cat_dom_sf"/>
</dbReference>
<dbReference type="GO" id="GO:0005085">
    <property type="term" value="F:guanyl-nucleotide exchange factor activity"/>
    <property type="evidence" value="ECO:0007669"/>
    <property type="project" value="UniProtKB-KW"/>
</dbReference>
<dbReference type="OrthoDB" id="546434at2759"/>
<sequence>MEHIHQTHKQQSIITRVFGGYTKHSSDSKSVVKESPLTHFLQSPKSFLTTQRLQIELTRTLTNIKLKEVPVIYLRPDDDGKSLELDDLNSTEEEKSKLIKIKKTESSPFFCNNIVDEVFATYFKANVVRENNAVMSGCVDSLINCACMEDSDIMRAFVWTHSSFITSNEMLEKFKDRFEKCCCNDGILSQQIKARIINGVKYWVEYTWQMNINQSMPIVEQTISFASLLRKYGMKKQALLITDVVDRALNGNAVALIQIMKDTIPPVIQSLHSVFKLKRNVDVMDFPPKEFAKQITVFTSELFRKIKLIEFLKSTSNSTKTECFNITEMTNFYNAFQAYFADMILNESSLPRRAQIVSKLYMIAYHCFLLNNFDTVVCIVSLFETSALHRLKRTYKSINKDVVMFYEIAKKATSMENNWKNLRTTVESATGAVVPYLGLILSDLLFTTDGNKTITSDSTVNFAKCRKLSGIVIDVHRMKQVSYKSTILVSEEYQKFIVENIQKGPHTEKKANNDSIQYNLSKQLEVTDCITTEILTPEGGEGKVLLSVVLPNECTIRRFLPMKNKVAIGKIFNDVIGKEIDFEKKKIFFFFLENQPNEVYDAGKITDDIFYEHTFKTISFATVLSNVKYINCVFELSGVYVNCQIPLDMHKPLYQQFPIIHTYLLKPFTFVPMRISSDYLVNGFLCVQYSLNEYNWNKEEILFLVNIDSLPLYFSNLDVDELRFKSFWNFKKIDVTLLEQAESEQKDVYSLLTVDQFMLIYKNRIFQYCFPLDFVQVSLIVNIPNFVMKVQYDYPYEIIESTTSFAKRNPKIEIKFIGDDYNIEHIQEFIFHLHMSHPKFNKYQIFGINPEFVVQSSAYHIPKFVEELVTALYFKDNFFDEKFFEHEATEDALCVIEKVESGGEVVLSSLPYQTLSTIFFLYLYSLNIPLLPIDDIDKLADFNKMNPEEQKSTVINLYKTSAPSMRGLLNTIMELFVVWLLPNPSKLPALKTFAKLLFVELVEDDVAESIFNILVLLYPSLPALEIPQTTFTEMIHNYTLNPIMDEEVRNKHIDDIKESFSNNTPQAKLLLHKNSHFTLEKNPTRKPFKKIDTMTLRHSKERKLKIGKNRTGTLQNEEAPNIATLQEKAKSPNLPYTDKSITNFETDSSKFRSVSLSPRLRSSPIKQFTTVEEGKSCEEKQEEVQPSQVSPRICLTTKKDIVEESSGSVSIQSPVTPNFQLQEESSDNSCKCDVKVDAPPTTPAFSKPKPPTLPKRPNFKAPMPPSGSQKVERKSSQTVSPLKVAERTLSFSSTHVSMSQTPKSQPAGGPYIRTNQRTASNFEETRKMFGAPATKEKPPLPRRKETQEQN</sequence>
<dbReference type="SUPFAM" id="SSF48366">
    <property type="entry name" value="Ras GEF"/>
    <property type="match status" value="1"/>
</dbReference>
<feature type="compositionally biased region" description="Polar residues" evidence="3">
    <location>
        <begin position="1313"/>
        <end position="1322"/>
    </location>
</feature>
<proteinExistence type="predicted"/>
<feature type="domain" description="Ras-GEF" evidence="4">
    <location>
        <begin position="287"/>
        <end position="527"/>
    </location>
</feature>
<feature type="compositionally biased region" description="Basic and acidic residues" evidence="3">
    <location>
        <begin position="1334"/>
        <end position="1350"/>
    </location>
</feature>